<comment type="caution">
    <text evidence="1">The sequence shown here is derived from an EMBL/GenBank/DDBJ whole genome shotgun (WGS) entry which is preliminary data.</text>
</comment>
<protein>
    <recommendedName>
        <fullName evidence="3">Methyltransferase type 11 domain-containing protein</fullName>
    </recommendedName>
</protein>
<dbReference type="OrthoDB" id="540004at2759"/>
<reference evidence="1 2" key="1">
    <citation type="journal article" date="2018" name="Evol. Lett.">
        <title>Horizontal gene cluster transfer increased hallucinogenic mushroom diversity.</title>
        <authorList>
            <person name="Reynolds H.T."/>
            <person name="Vijayakumar V."/>
            <person name="Gluck-Thaler E."/>
            <person name="Korotkin H.B."/>
            <person name="Matheny P.B."/>
            <person name="Slot J.C."/>
        </authorList>
    </citation>
    <scope>NUCLEOTIDE SEQUENCE [LARGE SCALE GENOMIC DNA]</scope>
    <source>
        <strain evidence="1 2">2629</strain>
    </source>
</reference>
<dbReference type="Gene3D" id="3.40.50.150">
    <property type="entry name" value="Vaccinia Virus protein VP39"/>
    <property type="match status" value="1"/>
</dbReference>
<dbReference type="InParanoid" id="A0A409YFL5"/>
<proteinExistence type="predicted"/>
<evidence type="ECO:0008006" key="3">
    <source>
        <dbReference type="Google" id="ProtNLM"/>
    </source>
</evidence>
<dbReference type="InterPro" id="IPR052356">
    <property type="entry name" value="Thiol_S-MT"/>
</dbReference>
<gene>
    <name evidence="1" type="ORF">CVT24_001805</name>
</gene>
<dbReference type="EMBL" id="NHTK01001218">
    <property type="protein sequence ID" value="PPR01765.1"/>
    <property type="molecule type" value="Genomic_DNA"/>
</dbReference>
<dbReference type="STRING" id="181874.A0A409YFL5"/>
<sequence length="287" mass="32308">MKLVNAFSLLLDLRFAIVSAFIPTLKSVLLNPLLLFRPGQLSRIFMANVWVKFGSGLDEGIREIKRGLIEANAYGVVLDIGAGHGHTARYLNQARVTRYVALEPNKLMHSEIRARANEAGFFESDGRLIILGCGAEDTTTILKALDEPNARTPTSPVGDRRQQSGRADTIISVLTLCTVPEPEKTIAGLARDVLKSGGQLLYYEHVKSPREDVVWWQKFWTPIWSMAFDGCKLDRPTDRWIMKLRGEGVDGSGDVEGSMWREWKEWGKEGEDEECLFWHSTGKFVKR</sequence>
<dbReference type="PANTHER" id="PTHR45036">
    <property type="entry name" value="METHYLTRANSFERASE LIKE 7B"/>
    <property type="match status" value="1"/>
</dbReference>
<dbReference type="SUPFAM" id="SSF53335">
    <property type="entry name" value="S-adenosyl-L-methionine-dependent methyltransferases"/>
    <property type="match status" value="1"/>
</dbReference>
<name>A0A409YFL5_9AGAR</name>
<dbReference type="Proteomes" id="UP000284842">
    <property type="component" value="Unassembled WGS sequence"/>
</dbReference>
<evidence type="ECO:0000313" key="1">
    <source>
        <dbReference type="EMBL" id="PPR01765.1"/>
    </source>
</evidence>
<accession>A0A409YFL5</accession>
<dbReference type="AlphaFoldDB" id="A0A409YFL5"/>
<dbReference type="CDD" id="cd02440">
    <property type="entry name" value="AdoMet_MTases"/>
    <property type="match status" value="1"/>
</dbReference>
<organism evidence="1 2">
    <name type="scientific">Panaeolus cyanescens</name>
    <dbReference type="NCBI Taxonomy" id="181874"/>
    <lineage>
        <taxon>Eukaryota</taxon>
        <taxon>Fungi</taxon>
        <taxon>Dikarya</taxon>
        <taxon>Basidiomycota</taxon>
        <taxon>Agaricomycotina</taxon>
        <taxon>Agaricomycetes</taxon>
        <taxon>Agaricomycetidae</taxon>
        <taxon>Agaricales</taxon>
        <taxon>Agaricineae</taxon>
        <taxon>Galeropsidaceae</taxon>
        <taxon>Panaeolus</taxon>
    </lineage>
</organism>
<dbReference type="Pfam" id="PF13489">
    <property type="entry name" value="Methyltransf_23"/>
    <property type="match status" value="1"/>
</dbReference>
<evidence type="ECO:0000313" key="2">
    <source>
        <dbReference type="Proteomes" id="UP000284842"/>
    </source>
</evidence>
<dbReference type="PANTHER" id="PTHR45036:SF1">
    <property type="entry name" value="METHYLTRANSFERASE LIKE 7A"/>
    <property type="match status" value="1"/>
</dbReference>
<dbReference type="InterPro" id="IPR029063">
    <property type="entry name" value="SAM-dependent_MTases_sf"/>
</dbReference>
<keyword evidence="2" id="KW-1185">Reference proteome</keyword>